<reference evidence="2 4" key="1">
    <citation type="submission" date="2015-09" db="EMBL/GenBank/DDBJ databases">
        <title>Genome announcement of multiple Pseudomonas syringae strains.</title>
        <authorList>
            <person name="Thakur S."/>
            <person name="Wang P.W."/>
            <person name="Gong Y."/>
            <person name="Weir B.S."/>
            <person name="Guttman D.S."/>
        </authorList>
    </citation>
    <scope>NUCLEOTIDE SEQUENCE [LARGE SCALE GENOMIC DNA]</scope>
    <source>
        <strain evidence="2 4">ICMP19117</strain>
    </source>
</reference>
<evidence type="ECO:0000313" key="3">
    <source>
        <dbReference type="EMBL" id="SDP53988.1"/>
    </source>
</evidence>
<dbReference type="Proteomes" id="UP000183042">
    <property type="component" value="Unassembled WGS sequence"/>
</dbReference>
<protein>
    <recommendedName>
        <fullName evidence="6">Lipoprotein</fullName>
    </recommendedName>
</protein>
<keyword evidence="5" id="KW-1185">Reference proteome</keyword>
<dbReference type="EMBL" id="FNJH01000005">
    <property type="protein sequence ID" value="SDP53988.1"/>
    <property type="molecule type" value="Genomic_DNA"/>
</dbReference>
<comment type="caution">
    <text evidence="2">The sequence shown here is derived from an EMBL/GenBank/DDBJ whole genome shotgun (WGS) entry which is preliminary data.</text>
</comment>
<evidence type="ECO:0000313" key="4">
    <source>
        <dbReference type="Proteomes" id="UP000050411"/>
    </source>
</evidence>
<dbReference type="Proteomes" id="UP000050411">
    <property type="component" value="Unassembled WGS sequence"/>
</dbReference>
<feature type="signal peptide" evidence="1">
    <location>
        <begin position="1"/>
        <end position="28"/>
    </location>
</feature>
<evidence type="ECO:0000313" key="5">
    <source>
        <dbReference type="Proteomes" id="UP000183042"/>
    </source>
</evidence>
<dbReference type="AlphaFoldDB" id="A0A0P9MAQ5"/>
<feature type="chain" id="PRO_5006163029" description="Lipoprotein" evidence="1">
    <location>
        <begin position="29"/>
        <end position="311"/>
    </location>
</feature>
<evidence type="ECO:0000313" key="2">
    <source>
        <dbReference type="EMBL" id="KPW84906.1"/>
    </source>
</evidence>
<evidence type="ECO:0000256" key="1">
    <source>
        <dbReference type="SAM" id="SignalP"/>
    </source>
</evidence>
<dbReference type="EMBL" id="LJQB01000053">
    <property type="protein sequence ID" value="KPW84906.1"/>
    <property type="molecule type" value="Genomic_DNA"/>
</dbReference>
<keyword evidence="1" id="KW-0732">Signal</keyword>
<reference evidence="3 5" key="2">
    <citation type="submission" date="2016-10" db="EMBL/GenBank/DDBJ databases">
        <authorList>
            <person name="Varghese N."/>
            <person name="Submissions S."/>
        </authorList>
    </citation>
    <scope>NUCLEOTIDE SEQUENCE [LARGE SCALE GENOMIC DNA]</scope>
    <source>
        <strain evidence="3 5">DSM 14939</strain>
    </source>
</reference>
<proteinExistence type="predicted"/>
<accession>A0A0P9MAQ5</accession>
<evidence type="ECO:0008006" key="6">
    <source>
        <dbReference type="Google" id="ProtNLM"/>
    </source>
</evidence>
<dbReference type="PATRIC" id="fig|200452.3.peg.2584"/>
<organism evidence="2 4">
    <name type="scientific">Pseudomonas congelans</name>
    <dbReference type="NCBI Taxonomy" id="200452"/>
    <lineage>
        <taxon>Bacteria</taxon>
        <taxon>Pseudomonadati</taxon>
        <taxon>Pseudomonadota</taxon>
        <taxon>Gammaproteobacteria</taxon>
        <taxon>Pseudomonadales</taxon>
        <taxon>Pseudomonadaceae</taxon>
        <taxon>Pseudomonas</taxon>
    </lineage>
</organism>
<gene>
    <name evidence="2" type="ORF">ALO92_100932</name>
    <name evidence="3" type="ORF">SAMN05216596_10543</name>
</gene>
<sequence length="311" mass="34411">MNTYGRKCVDFCLLSIFVIMASASGAHANTGAEDPVGASNNETNEAVAAEAAQEISEPRFTVMLDILHSVVDVLTDKHPVHYYGFVSHRGQDVLLYTPVGDPVTNEWKTEYYENGEWVAQTLETKVFKDLAPGAEVIIRVTPRNSLVGGRLPYTVRLGSYPVLKSYELLDEPGVIRIPSGYTEPQWLATQIYKEAVLEVRFSDTKGTPLEGGMAILDLSFGEKDASIRHVLVSGADGFASERIEFGRCYGGVEAQDFVHTQRGFNTWRSHYRVARYFVSNLSLGPLTAMPHVFYLGHICTQTVLRTVAPRG</sequence>
<name>A0A0P9MAQ5_9PSED</name>